<protein>
    <recommendedName>
        <fullName evidence="4">Gliding motility-associated C-terminal domain-containing protein</fullName>
    </recommendedName>
</protein>
<feature type="chain" id="PRO_5016711631" description="Gliding motility-associated C-terminal domain-containing protein" evidence="1">
    <location>
        <begin position="19"/>
        <end position="2381"/>
    </location>
</feature>
<evidence type="ECO:0008006" key="4">
    <source>
        <dbReference type="Google" id="ProtNLM"/>
    </source>
</evidence>
<dbReference type="RefSeq" id="WP_113966453.1">
    <property type="nucleotide sequence ID" value="NZ_QNRP01000005.1"/>
</dbReference>
<gene>
    <name evidence="2" type="ORF">DU428_09660</name>
</gene>
<keyword evidence="3" id="KW-1185">Reference proteome</keyword>
<organism evidence="2 3">
    <name type="scientific">Oceanihabitans sediminis</name>
    <dbReference type="NCBI Taxonomy" id="1812012"/>
    <lineage>
        <taxon>Bacteria</taxon>
        <taxon>Pseudomonadati</taxon>
        <taxon>Bacteroidota</taxon>
        <taxon>Flavobacteriia</taxon>
        <taxon>Flavobacteriales</taxon>
        <taxon>Flavobacteriaceae</taxon>
        <taxon>Oceanihabitans</taxon>
    </lineage>
</organism>
<dbReference type="NCBIfam" id="TIGR04131">
    <property type="entry name" value="Bac_Flav_CTERM"/>
    <property type="match status" value="1"/>
</dbReference>
<evidence type="ECO:0000313" key="3">
    <source>
        <dbReference type="Proteomes" id="UP000252249"/>
    </source>
</evidence>
<sequence>MRKLITLCCFLFISTTYGQLVAIDDVVVGRADNPNSHTAIGDRIFLNDYFDGNQITFATRNNFTFTEQIPDPTGNTVFNGGGQFVTIQPNTPQGIYYITYQICENANPTNCATAEIEIRIFPATQSSGQGSSEMDISTSYGSINNSSNGAITSAGCIDLNTGTIPPLTLSAAYQEVGESNAYGVRSIPMNPPFSFADTATDTPLNQDDRWNGPLALDFEFEFYQQNYTQCVLSTNGAVSFNTGLANQTHPWGFNASQQIPNNAPAFAGGNIFGAMHDLYPSPHPGGGGGAPIVAGDYRTTYSVKGEAPFRAFVFSFYNVGHFGSSCWGSTRTSQMIIFYETTNIIETYIFQKDLCSSWNNGSAAIGIQNPAGTQGIAPPGRNTGAWNIPFTSPEAWQFYPDGAPITSFEWLAEDGTVLGTDPTNLTVTPSETTTYIAQVTYTDALSGVEYVAYKPITVVVSPTPVVTLASSDDFCDAGDAVFTISGAEGDIVEYNINGGATQTVTLDASGEEIITLTGVTTDQTVNLLTVDNYNSACGGAITVSETVTVHATPVIDAPVDVTSCNEYALPALTVGGTYYTGSGGTGTQLNAGDIITTVGTQTIYVYGESGTTPNCFVENSFDLTIDSCSLSVTATADTPVICSDAGADVTLAATATPATPVGNYTYSWTVQGDATVWGTNPTLVLSPPPATTTTYEVTLVDDGLTPPNDTATTTVTVTVNNTPVVDAPTDVTECDTYTLPALTSGNYYTGPGGSGTQLNAGDAITTTQTIYVYAETGTTPNCSDENEFLVTINNTPTIVDPEDVTACDSYTLPVLTEGNYYSAPGGTGTMFAGGDVITSTQNIYVYAETGTNPNCSVENEFLVTVNTTPTVDAPADVTVCNEYILPALTNGTYYTGTGGTGTVLNAGDTITTVGTQTIYVYAETGTNPNCSDENSFVLTIEECTTSVTATADTPAFCSDAAPADITLTANPSPTVAVGTYSYSWTVQGDPTVLGTNATLVLTTVPTTTTTYEVTLTDSGLVAPNDVATNTVTVTVNNPPVVDAPIDVTECNTYILPALTSGAYYTGTGGTGTALNAGDAITTSQTIYVYGETGTTPNCTDENSFVVTINNTPTIDAPTDVVACDSYVLPALTVGGDYYTGIGGTGTLLNAGDVLTSSQTIYVYAETGTVPNCVAENTFELTINVTPVVDAPVDVTMCDSYELPTLTSGAYYTGPNGTGTSLAAGDLITTSQTIYVYAETGTNPNCSDENSFEVTINETPVVDAPTDVVACDAYTLPALNVGNYYTATDGGGTMLNAGDVITTSQTLFVYAETATNPNCSDENSFDITINNTPEVDDPADVAMCVSYTLPALTDGTYYTETGGAGTVLNAGDVITSTQTIYVYAETGTTPNCSAENSFVVTINPLPTIVVPTPLVVCDDNVADGVTEMDLTVKNNEIAGGNANYVVTYYLDQVSAENGTPEVLPSDDAFIGTDGQTLWVRVEDATTGCFDTTTLDISVVDAPAVPTPAALHYCDPDNDGLGVFDLTDIRNDIEAIDSTYEVSFHLTNTDATNDVLPQPDVFTNVAGQTIYIRVDYGTGTNCPTILELELIVDETPEIEMNPEPIVLCDDDGVADGMTPFDLTVRNTEILNGLNAADYTVSYYTSQAGAEVGTTDPTYIATPGAFTNTVAPNQTVWVRVENNTTNCITVTSLDLIVNPLPVPVTTTEALQYEICDDTADNDGFAIFDLTNQDAIITGGNSSWSVDYFETMADVAANNPIADYEAYENVSIGGAPHNPQTIFVTVSSTANGVDCYALSTLTLVVNTNPTPNDNLPNLELCDDNNTGDLQEDFDLTANEAAMLNAFNESVTYHTNMNDAESGTNAIPNPTAYPNTSPTQTIYVRVTNTGDPADPTDMGTGCYTVVTFDIVVNPLPETVAVDDMIACELNTDGFYTFDLTTQTAAILNGQPASEFTVNYYTTLAAAESGTGEIANPSAYTNMADPANPGQAVNPQEIFVNILNTTTGCDIATVSFFIEVQEAAQVNPNYDTYVLCDDTMEFDADTTNDTVGFDLASQNTDLLNGQNPANYTVTYYESQQQAEDSDNPIDTSVPYFNIVNPQVIWVRIDNDTNADSICYDIKPITLIVDPIPSFDLDDMYTICENVNGTEVVGAPIMDTGLSTADYTFAWYEDADPATVLSVDSFFEPTVPGNYTVKVTNINNGCESFDSAVAQISSPPIVTATVTTDAFADTHIIEVSATGDGAAVFEFSIDNGPWLSNEPNDNTYTFTNVSFGEHVIQVRDINGCGINSAAVFVMDYPLFFTPNNDGYNDTWSIPGLNGQYDAKIYIYDRYGKLLKQLIGGAAWDGTFNGELMPSSDYWFTVEYRELGDTTGEQKEFKAHFSLKR</sequence>
<comment type="caution">
    <text evidence="2">The sequence shown here is derived from an EMBL/GenBank/DDBJ whole genome shotgun (WGS) entry which is preliminary data.</text>
</comment>
<evidence type="ECO:0000256" key="1">
    <source>
        <dbReference type="SAM" id="SignalP"/>
    </source>
</evidence>
<keyword evidence="1" id="KW-0732">Signal</keyword>
<dbReference type="Proteomes" id="UP000252249">
    <property type="component" value="Unassembled WGS sequence"/>
</dbReference>
<feature type="signal peptide" evidence="1">
    <location>
        <begin position="1"/>
        <end position="18"/>
    </location>
</feature>
<name>A0A368P5Y0_9FLAO</name>
<dbReference type="OrthoDB" id="1652165at2"/>
<reference evidence="2 3" key="1">
    <citation type="submission" date="2018-07" db="EMBL/GenBank/DDBJ databases">
        <title>Oceanihabitans testaceum sp. nov., isolated from marine sediment.</title>
        <authorList>
            <person name="Li C.-M."/>
        </authorList>
    </citation>
    <scope>NUCLEOTIDE SEQUENCE [LARGE SCALE GENOMIC DNA]</scope>
    <source>
        <strain evidence="2 3">S9-10</strain>
    </source>
</reference>
<dbReference type="Pfam" id="PF13585">
    <property type="entry name" value="CHU_C"/>
    <property type="match status" value="1"/>
</dbReference>
<dbReference type="InterPro" id="IPR026341">
    <property type="entry name" value="T9SS_type_B"/>
</dbReference>
<dbReference type="EMBL" id="QPIG01000003">
    <property type="protein sequence ID" value="RCU57199.1"/>
    <property type="molecule type" value="Genomic_DNA"/>
</dbReference>
<proteinExistence type="predicted"/>
<evidence type="ECO:0000313" key="2">
    <source>
        <dbReference type="EMBL" id="RCU57199.1"/>
    </source>
</evidence>
<accession>A0A368P5Y0</accession>